<reference evidence="16 17" key="1">
    <citation type="submission" date="2024-02" db="EMBL/GenBank/DDBJ databases">
        <authorList>
            <person name="Chen Y."/>
            <person name="Shah S."/>
            <person name="Dougan E. K."/>
            <person name="Thang M."/>
            <person name="Chan C."/>
        </authorList>
    </citation>
    <scope>NUCLEOTIDE SEQUENCE [LARGE SCALE GENOMIC DNA]</scope>
</reference>
<dbReference type="InterPro" id="IPR011060">
    <property type="entry name" value="RibuloseP-bd_barrel"/>
</dbReference>
<dbReference type="EMBL" id="CAXAMM010016056">
    <property type="protein sequence ID" value="CAK9037914.1"/>
    <property type="molecule type" value="Genomic_DNA"/>
</dbReference>
<keyword evidence="12" id="KW-0511">Multifunctional enzyme</keyword>
<evidence type="ECO:0000256" key="14">
    <source>
        <dbReference type="RuleBase" id="RU003657"/>
    </source>
</evidence>
<evidence type="ECO:0000256" key="6">
    <source>
        <dbReference type="ARBA" id="ARBA00022605"/>
    </source>
</evidence>
<protein>
    <submittedName>
        <fullName evidence="16">Imidazole glycerol phosphate synthase subunit HisF (IGP synthase cyclase subunit) (IGP synthase subunit HisF) (ImGP synthase subunit HisF) (IGPS subunit HisF)</fullName>
    </submittedName>
</protein>
<keyword evidence="11" id="KW-0456">Lyase</keyword>
<evidence type="ECO:0000313" key="17">
    <source>
        <dbReference type="Proteomes" id="UP001642464"/>
    </source>
</evidence>
<proteinExistence type="inferred from homology"/>
<evidence type="ECO:0000259" key="15">
    <source>
        <dbReference type="Pfam" id="PF01502"/>
    </source>
</evidence>
<keyword evidence="8" id="KW-0378">Hydrolase</keyword>
<keyword evidence="9" id="KW-0067">ATP-binding</keyword>
<gene>
    <name evidence="16" type="ORF">SCF082_LOCUS22382</name>
</gene>
<evidence type="ECO:0000256" key="11">
    <source>
        <dbReference type="ARBA" id="ARBA00023239"/>
    </source>
</evidence>
<dbReference type="Gene3D" id="1.10.287.1080">
    <property type="entry name" value="MazG-like"/>
    <property type="match status" value="1"/>
</dbReference>
<comment type="pathway">
    <text evidence="3">Amino-acid biosynthesis; L-histidine biosynthesis; L-histidine from 5-phospho-alpha-D-ribose 1-diphosphate: step 5/9.</text>
</comment>
<dbReference type="PANTHER" id="PTHR21235">
    <property type="entry name" value="IMIDAZOLE GLYCEROL PHOSPHATE SYNTHASE SUBUNIT HISF/H IGP SYNTHASE SUBUNIT HISF/H"/>
    <property type="match status" value="1"/>
</dbReference>
<keyword evidence="6 14" id="KW-0028">Amino-acid biosynthesis</keyword>
<dbReference type="SUPFAM" id="SSF51366">
    <property type="entry name" value="Ribulose-phoshate binding barrel"/>
    <property type="match status" value="2"/>
</dbReference>
<dbReference type="InterPro" id="IPR013785">
    <property type="entry name" value="Aldolase_TIM"/>
</dbReference>
<keyword evidence="10 14" id="KW-0368">Histidine biosynthesis</keyword>
<evidence type="ECO:0000256" key="5">
    <source>
        <dbReference type="ARBA" id="ARBA00005204"/>
    </source>
</evidence>
<dbReference type="CDD" id="cd11534">
    <property type="entry name" value="NTP-PPase_HisIE_like"/>
    <property type="match status" value="1"/>
</dbReference>
<dbReference type="InterPro" id="IPR008179">
    <property type="entry name" value="HisE"/>
</dbReference>
<dbReference type="NCBIfam" id="TIGR03188">
    <property type="entry name" value="histidine_hisI"/>
    <property type="match status" value="1"/>
</dbReference>
<dbReference type="PANTHER" id="PTHR21235:SF2">
    <property type="entry name" value="IMIDAZOLE GLYCEROL PHOSPHATE SYNTHASE HISHF"/>
    <property type="match status" value="1"/>
</dbReference>
<evidence type="ECO:0000256" key="7">
    <source>
        <dbReference type="ARBA" id="ARBA00022741"/>
    </source>
</evidence>
<dbReference type="InterPro" id="IPR002496">
    <property type="entry name" value="PRib_AMP_CycHydrolase_dom"/>
</dbReference>
<evidence type="ECO:0000256" key="4">
    <source>
        <dbReference type="ARBA" id="ARBA00005169"/>
    </source>
</evidence>
<sequence>MLSGPNTDLYADLAKSVPGMAWQASGGVSSLEDLSALKAAGANGAIIGKALYEKKFTLEEDGRVVKGVRFRNHADVGDIVDLAARYAREGADELVFYDISASPDGRSVDPEWVRRVAEVIDIPFCVAGGIRSVDDARARLFAGADKVSVNSPALADPSLVDRLAAEFGRQCIVVGVDSRMSGNGWRVHSNTGDPGKTRTENRLTMAWIAEVTDRGAGEIVLNCMDEDGVRQGYDIGQLATAREICPVPLIASGGAGAPEHFRDVFAEARVDGALAASVFHKQVIGIGALKAYLAGEGIEVLMLGYMNADAGETSGHTLTLESLSIDCDKDTILVRAIPTGPVCHTGTDTCFAGDSPPALGFLTELEGVIAARRAADPSDSDVARLHAAGISKIAQKVGEEGVETALAAVTEDDVSLTSEAADLLFHLMVALQ</sequence>
<comment type="catalytic activity">
    <reaction evidence="1">
        <text>1-(5-phospho-beta-D-ribosyl)-5'-AMP + H2O = 1-(5-phospho-beta-D-ribosyl)-5-[(5-phospho-beta-D-ribosylamino)methylideneamino]imidazole-4-carboxamide</text>
        <dbReference type="Rhea" id="RHEA:20049"/>
        <dbReference type="ChEBI" id="CHEBI:15377"/>
        <dbReference type="ChEBI" id="CHEBI:58435"/>
        <dbReference type="ChEBI" id="CHEBI:59457"/>
        <dbReference type="EC" id="3.5.4.19"/>
    </reaction>
</comment>
<dbReference type="SUPFAM" id="SSF101386">
    <property type="entry name" value="all-alpha NTP pyrophosphatases"/>
    <property type="match status" value="1"/>
</dbReference>
<evidence type="ECO:0000256" key="13">
    <source>
        <dbReference type="ARBA" id="ARBA00047838"/>
    </source>
</evidence>
<dbReference type="Proteomes" id="UP001642464">
    <property type="component" value="Unassembled WGS sequence"/>
</dbReference>
<evidence type="ECO:0000256" key="8">
    <source>
        <dbReference type="ARBA" id="ARBA00022801"/>
    </source>
</evidence>
<dbReference type="InterPro" id="IPR021130">
    <property type="entry name" value="PRib-ATP_PPHydrolase-like"/>
</dbReference>
<dbReference type="CDD" id="cd04731">
    <property type="entry name" value="HisF"/>
    <property type="match status" value="1"/>
</dbReference>
<dbReference type="InterPro" id="IPR038019">
    <property type="entry name" value="PRib_AMP_CycHydrolase_sf"/>
</dbReference>
<dbReference type="Gene3D" id="3.20.20.70">
    <property type="entry name" value="Aldolase class I"/>
    <property type="match status" value="2"/>
</dbReference>
<dbReference type="Pfam" id="PF00977">
    <property type="entry name" value="His_biosynth"/>
    <property type="match status" value="2"/>
</dbReference>
<dbReference type="Pfam" id="PF01503">
    <property type="entry name" value="PRA-PH"/>
    <property type="match status" value="1"/>
</dbReference>
<evidence type="ECO:0000256" key="1">
    <source>
        <dbReference type="ARBA" id="ARBA00000024"/>
    </source>
</evidence>
<dbReference type="Gene3D" id="3.10.20.810">
    <property type="entry name" value="Phosphoribosyl-AMP cyclohydrolase"/>
    <property type="match status" value="1"/>
</dbReference>
<comment type="pathway">
    <text evidence="5">Amino-acid biosynthesis; L-histidine biosynthesis; L-histidine from 5-phospho-alpha-D-ribose 1-diphosphate: step 2/9.</text>
</comment>
<evidence type="ECO:0000256" key="12">
    <source>
        <dbReference type="ARBA" id="ARBA00023268"/>
    </source>
</evidence>
<feature type="non-terminal residue" evidence="16">
    <location>
        <position position="432"/>
    </location>
</feature>
<dbReference type="InterPro" id="IPR006062">
    <property type="entry name" value="His_biosynth"/>
</dbReference>
<keyword evidence="17" id="KW-1185">Reference proteome</keyword>
<evidence type="ECO:0000256" key="10">
    <source>
        <dbReference type="ARBA" id="ARBA00023102"/>
    </source>
</evidence>
<keyword evidence="7" id="KW-0547">Nucleotide-binding</keyword>
<dbReference type="Pfam" id="PF01502">
    <property type="entry name" value="PRA-CH"/>
    <property type="match status" value="1"/>
</dbReference>
<name>A0ABP0LIL4_9DINO</name>
<feature type="domain" description="Phosphoribosyl-AMP cyclohydrolase" evidence="15">
    <location>
        <begin position="311"/>
        <end position="351"/>
    </location>
</feature>
<evidence type="ECO:0000313" key="16">
    <source>
        <dbReference type="EMBL" id="CAK9037914.1"/>
    </source>
</evidence>
<dbReference type="SUPFAM" id="SSF141734">
    <property type="entry name" value="HisI-like"/>
    <property type="match status" value="1"/>
</dbReference>
<evidence type="ECO:0000256" key="2">
    <source>
        <dbReference type="ARBA" id="ARBA00001460"/>
    </source>
</evidence>
<dbReference type="InterPro" id="IPR050064">
    <property type="entry name" value="IGPS_HisA/HisF"/>
</dbReference>
<comment type="caution">
    <text evidence="16">The sequence shown here is derived from an EMBL/GenBank/DDBJ whole genome shotgun (WGS) entry which is preliminary data.</text>
</comment>
<evidence type="ECO:0000256" key="9">
    <source>
        <dbReference type="ARBA" id="ARBA00022840"/>
    </source>
</evidence>
<comment type="catalytic activity">
    <reaction evidence="2">
        <text>1-(5-phospho-beta-D-ribosyl)-ATP + H2O = 1-(5-phospho-beta-D-ribosyl)-5'-AMP + diphosphate + H(+)</text>
        <dbReference type="Rhea" id="RHEA:22828"/>
        <dbReference type="ChEBI" id="CHEBI:15377"/>
        <dbReference type="ChEBI" id="CHEBI:15378"/>
        <dbReference type="ChEBI" id="CHEBI:33019"/>
        <dbReference type="ChEBI" id="CHEBI:59457"/>
        <dbReference type="ChEBI" id="CHEBI:73183"/>
        <dbReference type="EC" id="3.6.1.31"/>
    </reaction>
</comment>
<dbReference type="NCBIfam" id="TIGR00735">
    <property type="entry name" value="hisF"/>
    <property type="match status" value="1"/>
</dbReference>
<comment type="catalytic activity">
    <reaction evidence="13">
        <text>5-[(5-phospho-1-deoxy-D-ribulos-1-ylimino)methylamino]-1-(5-phospho-beta-D-ribosyl)imidazole-4-carboxamide + L-glutamine = D-erythro-1-(imidazol-4-yl)glycerol 3-phosphate + 5-amino-1-(5-phospho-beta-D-ribosyl)imidazole-4-carboxamide + L-glutamate + H(+)</text>
        <dbReference type="Rhea" id="RHEA:24793"/>
        <dbReference type="ChEBI" id="CHEBI:15378"/>
        <dbReference type="ChEBI" id="CHEBI:29985"/>
        <dbReference type="ChEBI" id="CHEBI:58278"/>
        <dbReference type="ChEBI" id="CHEBI:58359"/>
        <dbReference type="ChEBI" id="CHEBI:58475"/>
        <dbReference type="ChEBI" id="CHEBI:58525"/>
        <dbReference type="EC" id="4.3.2.10"/>
    </reaction>
</comment>
<evidence type="ECO:0000256" key="3">
    <source>
        <dbReference type="ARBA" id="ARBA00005091"/>
    </source>
</evidence>
<accession>A0ABP0LIL4</accession>
<comment type="similarity">
    <text evidence="14">Belongs to the HisA/HisF family.</text>
</comment>
<organism evidence="16 17">
    <name type="scientific">Durusdinium trenchii</name>
    <dbReference type="NCBI Taxonomy" id="1381693"/>
    <lineage>
        <taxon>Eukaryota</taxon>
        <taxon>Sar</taxon>
        <taxon>Alveolata</taxon>
        <taxon>Dinophyceae</taxon>
        <taxon>Suessiales</taxon>
        <taxon>Symbiodiniaceae</taxon>
        <taxon>Durusdinium</taxon>
    </lineage>
</organism>
<dbReference type="InterPro" id="IPR004651">
    <property type="entry name" value="HisF"/>
</dbReference>
<comment type="pathway">
    <text evidence="4">Amino-acid biosynthesis; L-histidine biosynthesis; L-histidine from 5-phospho-alpha-D-ribose 1-diphosphate: step 3/9.</text>
</comment>